<evidence type="ECO:0000313" key="2">
    <source>
        <dbReference type="Proteomes" id="UP000466445"/>
    </source>
</evidence>
<sequence>MVNVGEQVAAVYAQFADRQARGSSPSLESWARTVVEDPEVRIRLAELPEGKRQPNLVFACLRWHGARPGDADSLRDGVLGHWDRLRTTILKRSTQTNEPARCAVLLPLMHQISGPIALIEIGAAAGLCLIPDHYSYRYSDSTIVHPPTGPSPVVIGCQVTAGTLPPQLATPDIVWRAGLDLNPLNASDPDTAAWLTTLIWPEHDERRTRLLAALDAAANVSIRIDRADLRNGLAALLAEVPSGVTAVIQHSATLAYLSAEDRRRTSAIIADSGARWISFESRDVIALTAAIPESSGPRDLFVAALDRTPQATASGHGDTMAVLDVPKPTT</sequence>
<accession>A0A7I7SZ79</accession>
<dbReference type="InterPro" id="IPR011200">
    <property type="entry name" value="UCP012608"/>
</dbReference>
<organism evidence="1 2">
    <name type="scientific">Mycolicibacterium sarraceniae</name>
    <dbReference type="NCBI Taxonomy" id="1534348"/>
    <lineage>
        <taxon>Bacteria</taxon>
        <taxon>Bacillati</taxon>
        <taxon>Actinomycetota</taxon>
        <taxon>Actinomycetes</taxon>
        <taxon>Mycobacteriales</taxon>
        <taxon>Mycobacteriaceae</taxon>
        <taxon>Mycolicibacterium</taxon>
    </lineage>
</organism>
<protein>
    <recommendedName>
        <fullName evidence="3">DUF2332 domain-containing protein</fullName>
    </recommendedName>
</protein>
<reference evidence="1 2" key="1">
    <citation type="journal article" date="2019" name="Emerg. Microbes Infect.">
        <title>Comprehensive subspecies identification of 175 nontuberculous mycobacteria species based on 7547 genomic profiles.</title>
        <authorList>
            <person name="Matsumoto Y."/>
            <person name="Kinjo T."/>
            <person name="Motooka D."/>
            <person name="Nabeya D."/>
            <person name="Jung N."/>
            <person name="Uechi K."/>
            <person name="Horii T."/>
            <person name="Iida T."/>
            <person name="Fujita J."/>
            <person name="Nakamura S."/>
        </authorList>
    </citation>
    <scope>NUCLEOTIDE SEQUENCE [LARGE SCALE GENOMIC DNA]</scope>
    <source>
        <strain evidence="1 2">JCM 30395</strain>
    </source>
</reference>
<evidence type="ECO:0000313" key="1">
    <source>
        <dbReference type="EMBL" id="BBY61611.1"/>
    </source>
</evidence>
<dbReference type="Proteomes" id="UP000466445">
    <property type="component" value="Chromosome"/>
</dbReference>
<keyword evidence="2" id="KW-1185">Reference proteome</keyword>
<dbReference type="KEGG" id="msar:MSAR_47470"/>
<name>A0A7I7SZ79_9MYCO</name>
<proteinExistence type="predicted"/>
<evidence type="ECO:0008006" key="3">
    <source>
        <dbReference type="Google" id="ProtNLM"/>
    </source>
</evidence>
<gene>
    <name evidence="1" type="ORF">MSAR_47470</name>
</gene>
<dbReference type="Pfam" id="PF10094">
    <property type="entry name" value="DUF2332"/>
    <property type="match status" value="1"/>
</dbReference>
<dbReference type="RefSeq" id="WP_163701105.1">
    <property type="nucleotide sequence ID" value="NZ_AP022595.1"/>
</dbReference>
<dbReference type="AlphaFoldDB" id="A0A7I7SZ79"/>
<dbReference type="EMBL" id="AP022595">
    <property type="protein sequence ID" value="BBY61611.1"/>
    <property type="molecule type" value="Genomic_DNA"/>
</dbReference>